<comment type="caution">
    <text evidence="14">The sequence shown here is derived from an EMBL/GenBank/DDBJ whole genome shotgun (WGS) entry which is preliminary data.</text>
</comment>
<keyword evidence="6 13" id="KW-0732">Signal</keyword>
<dbReference type="PROSITE" id="PS51257">
    <property type="entry name" value="PROKAR_LIPOPROTEIN"/>
    <property type="match status" value="1"/>
</dbReference>
<evidence type="ECO:0000256" key="10">
    <source>
        <dbReference type="ARBA" id="ARBA00023186"/>
    </source>
</evidence>
<comment type="similarity">
    <text evidence="2">Belongs to the LolB family.</text>
</comment>
<gene>
    <name evidence="14" type="primary">lolB</name>
    <name evidence="14" type="ORF">F9B74_08800</name>
</gene>
<dbReference type="Proteomes" id="UP000477651">
    <property type="component" value="Unassembled WGS sequence"/>
</dbReference>
<protein>
    <recommendedName>
        <fullName evidence="4">Outer-membrane lipoprotein LolB</fullName>
    </recommendedName>
</protein>
<proteinExistence type="inferred from homology"/>
<dbReference type="InterPro" id="IPR029046">
    <property type="entry name" value="LolA/LolB/LppX"/>
</dbReference>
<keyword evidence="10" id="KW-0143">Chaperone</keyword>
<sequence>MYKKILRYLCIGVSIALAACTTTSPVKEDTFSNEGQLHRTGKFAVLVYDKTIDRNSDSVQGNFNWLSTTQQITLDLSSPLGQVLARVMVYPDYAVLVRANQERLEASNPDALVKYVLGREFPVSGLKYWIRGEAMPNIAVEKAQYNEQKQLSQFVQAGWTVSLSEYDQYGPKRFHLLNNQTTERITIRIVMR</sequence>
<evidence type="ECO:0000256" key="9">
    <source>
        <dbReference type="ARBA" id="ARBA00023139"/>
    </source>
</evidence>
<name>A0A6L9Y7C8_9BURK</name>
<dbReference type="RefSeq" id="WP_163764840.1">
    <property type="nucleotide sequence ID" value="NZ_JAAGYR010000018.1"/>
</dbReference>
<evidence type="ECO:0000313" key="15">
    <source>
        <dbReference type="Proteomes" id="UP000477651"/>
    </source>
</evidence>
<evidence type="ECO:0000256" key="4">
    <source>
        <dbReference type="ARBA" id="ARBA00016202"/>
    </source>
</evidence>
<keyword evidence="15" id="KW-1185">Reference proteome</keyword>
<keyword evidence="11" id="KW-0998">Cell outer membrane</keyword>
<evidence type="ECO:0000256" key="8">
    <source>
        <dbReference type="ARBA" id="ARBA00023136"/>
    </source>
</evidence>
<comment type="subunit">
    <text evidence="3">Monomer.</text>
</comment>
<organism evidence="14 15">
    <name type="scientific">Pelistega ratti</name>
    <dbReference type="NCBI Taxonomy" id="2652177"/>
    <lineage>
        <taxon>Bacteria</taxon>
        <taxon>Pseudomonadati</taxon>
        <taxon>Pseudomonadota</taxon>
        <taxon>Betaproteobacteria</taxon>
        <taxon>Burkholderiales</taxon>
        <taxon>Alcaligenaceae</taxon>
        <taxon>Pelistega</taxon>
    </lineage>
</organism>
<dbReference type="AlphaFoldDB" id="A0A6L9Y7C8"/>
<keyword evidence="7" id="KW-0653">Protein transport</keyword>
<dbReference type="InterPro" id="IPR004565">
    <property type="entry name" value="OM_lipoprot_LolB"/>
</dbReference>
<evidence type="ECO:0000256" key="5">
    <source>
        <dbReference type="ARBA" id="ARBA00022448"/>
    </source>
</evidence>
<evidence type="ECO:0000256" key="2">
    <source>
        <dbReference type="ARBA" id="ARBA00009696"/>
    </source>
</evidence>
<dbReference type="NCBIfam" id="TIGR00548">
    <property type="entry name" value="lolB"/>
    <property type="match status" value="1"/>
</dbReference>
<evidence type="ECO:0000256" key="6">
    <source>
        <dbReference type="ARBA" id="ARBA00022729"/>
    </source>
</evidence>
<evidence type="ECO:0000313" key="14">
    <source>
        <dbReference type="EMBL" id="NEN76412.1"/>
    </source>
</evidence>
<dbReference type="Gene3D" id="2.50.20.10">
    <property type="entry name" value="Lipoprotein localisation LolA/LolB/LppX"/>
    <property type="match status" value="1"/>
</dbReference>
<keyword evidence="12 14" id="KW-0449">Lipoprotein</keyword>
<dbReference type="GO" id="GO:0015031">
    <property type="term" value="P:protein transport"/>
    <property type="evidence" value="ECO:0007669"/>
    <property type="project" value="UniProtKB-KW"/>
</dbReference>
<dbReference type="EMBL" id="JAAGYR010000018">
    <property type="protein sequence ID" value="NEN76412.1"/>
    <property type="molecule type" value="Genomic_DNA"/>
</dbReference>
<evidence type="ECO:0000256" key="12">
    <source>
        <dbReference type="ARBA" id="ARBA00023288"/>
    </source>
</evidence>
<dbReference type="GO" id="GO:0009279">
    <property type="term" value="C:cell outer membrane"/>
    <property type="evidence" value="ECO:0007669"/>
    <property type="project" value="UniProtKB-SubCell"/>
</dbReference>
<keyword evidence="5" id="KW-0813">Transport</keyword>
<reference evidence="14 15" key="1">
    <citation type="submission" date="2020-02" db="EMBL/GenBank/DDBJ databases">
        <title>Pelistega sp. NLN82 were isolated from wild rodents of the Hainan Island.</title>
        <authorList>
            <person name="Niu N."/>
            <person name="Zhou J."/>
        </authorList>
    </citation>
    <scope>NUCLEOTIDE SEQUENCE [LARGE SCALE GENOMIC DNA]</scope>
    <source>
        <strain evidence="14 15">NLN82</strain>
    </source>
</reference>
<dbReference type="SUPFAM" id="SSF89392">
    <property type="entry name" value="Prokaryotic lipoproteins and lipoprotein localization factors"/>
    <property type="match status" value="1"/>
</dbReference>
<accession>A0A6L9Y7C8</accession>
<evidence type="ECO:0000256" key="1">
    <source>
        <dbReference type="ARBA" id="ARBA00004459"/>
    </source>
</evidence>
<dbReference type="Pfam" id="PF03550">
    <property type="entry name" value="LolB"/>
    <property type="match status" value="1"/>
</dbReference>
<feature type="signal peptide" evidence="13">
    <location>
        <begin position="1"/>
        <end position="18"/>
    </location>
</feature>
<dbReference type="CDD" id="cd16326">
    <property type="entry name" value="LolB"/>
    <property type="match status" value="1"/>
</dbReference>
<evidence type="ECO:0000256" key="3">
    <source>
        <dbReference type="ARBA" id="ARBA00011245"/>
    </source>
</evidence>
<comment type="subcellular location">
    <subcellularLocation>
        <location evidence="1">Cell outer membrane</location>
        <topology evidence="1">Lipid-anchor</topology>
    </subcellularLocation>
</comment>
<keyword evidence="9" id="KW-0564">Palmitate</keyword>
<keyword evidence="8" id="KW-0472">Membrane</keyword>
<evidence type="ECO:0000256" key="13">
    <source>
        <dbReference type="SAM" id="SignalP"/>
    </source>
</evidence>
<feature type="chain" id="PRO_5026855474" description="Outer-membrane lipoprotein LolB" evidence="13">
    <location>
        <begin position="19"/>
        <end position="192"/>
    </location>
</feature>
<evidence type="ECO:0000256" key="7">
    <source>
        <dbReference type="ARBA" id="ARBA00022927"/>
    </source>
</evidence>
<evidence type="ECO:0000256" key="11">
    <source>
        <dbReference type="ARBA" id="ARBA00023237"/>
    </source>
</evidence>